<proteinExistence type="predicted"/>
<dbReference type="PaxDb" id="39947-A0A0P0VXB0"/>
<dbReference type="EMBL" id="AP014959">
    <property type="protein sequence ID" value="BAS83789.1"/>
    <property type="molecule type" value="Genomic_DNA"/>
</dbReference>
<feature type="compositionally biased region" description="Low complexity" evidence="1">
    <location>
        <begin position="98"/>
        <end position="111"/>
    </location>
</feature>
<reference evidence="2 3" key="3">
    <citation type="journal article" date="2013" name="Rice">
        <title>Improvement of the Oryza sativa Nipponbare reference genome using next generation sequence and optical map data.</title>
        <authorList>
            <person name="Kawahara Y."/>
            <person name="de la Bastide M."/>
            <person name="Hamilton J.P."/>
            <person name="Kanamori H."/>
            <person name="McCombie W.R."/>
            <person name="Ouyang S."/>
            <person name="Schwartz D.C."/>
            <person name="Tanaka T."/>
            <person name="Wu J."/>
            <person name="Zhou S."/>
            <person name="Childs K.L."/>
            <person name="Davidson R.M."/>
            <person name="Lin H."/>
            <person name="Quesada-Ocampo L."/>
            <person name="Vaillancourt B."/>
            <person name="Sakai H."/>
            <person name="Lee S.S."/>
            <person name="Kim J."/>
            <person name="Numa H."/>
            <person name="Itoh T."/>
            <person name="Buell C.R."/>
            <person name="Matsumoto T."/>
        </authorList>
    </citation>
    <scope>NUCLEOTIDE SEQUENCE [LARGE SCALE GENOMIC DNA]</scope>
    <source>
        <strain evidence="3">cv. Nipponbare</strain>
    </source>
</reference>
<protein>
    <submittedName>
        <fullName evidence="2">Os03g0303900 protein</fullName>
    </submittedName>
</protein>
<evidence type="ECO:0000313" key="2">
    <source>
        <dbReference type="EMBL" id="BAS83789.1"/>
    </source>
</evidence>
<reference evidence="3" key="1">
    <citation type="journal article" date="2005" name="Nature">
        <title>The map-based sequence of the rice genome.</title>
        <authorList>
            <consortium name="International rice genome sequencing project (IRGSP)"/>
            <person name="Matsumoto T."/>
            <person name="Wu J."/>
            <person name="Kanamori H."/>
            <person name="Katayose Y."/>
            <person name="Fujisawa M."/>
            <person name="Namiki N."/>
            <person name="Mizuno H."/>
            <person name="Yamamoto K."/>
            <person name="Antonio B.A."/>
            <person name="Baba T."/>
            <person name="Sakata K."/>
            <person name="Nagamura Y."/>
            <person name="Aoki H."/>
            <person name="Arikawa K."/>
            <person name="Arita K."/>
            <person name="Bito T."/>
            <person name="Chiden Y."/>
            <person name="Fujitsuka N."/>
            <person name="Fukunaka R."/>
            <person name="Hamada M."/>
            <person name="Harada C."/>
            <person name="Hayashi A."/>
            <person name="Hijishita S."/>
            <person name="Honda M."/>
            <person name="Hosokawa S."/>
            <person name="Ichikawa Y."/>
            <person name="Idonuma A."/>
            <person name="Iijima M."/>
            <person name="Ikeda M."/>
            <person name="Ikeno M."/>
            <person name="Ito K."/>
            <person name="Ito S."/>
            <person name="Ito T."/>
            <person name="Ito Y."/>
            <person name="Ito Y."/>
            <person name="Iwabuchi A."/>
            <person name="Kamiya K."/>
            <person name="Karasawa W."/>
            <person name="Kurita K."/>
            <person name="Katagiri S."/>
            <person name="Kikuta A."/>
            <person name="Kobayashi H."/>
            <person name="Kobayashi N."/>
            <person name="Machita K."/>
            <person name="Maehara T."/>
            <person name="Masukawa M."/>
            <person name="Mizubayashi T."/>
            <person name="Mukai Y."/>
            <person name="Nagasaki H."/>
            <person name="Nagata Y."/>
            <person name="Naito S."/>
            <person name="Nakashima M."/>
            <person name="Nakama Y."/>
            <person name="Nakamichi Y."/>
            <person name="Nakamura M."/>
            <person name="Meguro A."/>
            <person name="Negishi M."/>
            <person name="Ohta I."/>
            <person name="Ohta T."/>
            <person name="Okamoto M."/>
            <person name="Ono N."/>
            <person name="Saji S."/>
            <person name="Sakaguchi M."/>
            <person name="Sakai K."/>
            <person name="Shibata M."/>
            <person name="Shimokawa T."/>
            <person name="Song J."/>
            <person name="Takazaki Y."/>
            <person name="Terasawa K."/>
            <person name="Tsugane M."/>
            <person name="Tsuji K."/>
            <person name="Ueda S."/>
            <person name="Waki K."/>
            <person name="Yamagata H."/>
            <person name="Yamamoto M."/>
            <person name="Yamamoto S."/>
            <person name="Yamane H."/>
            <person name="Yoshiki S."/>
            <person name="Yoshihara R."/>
            <person name="Yukawa K."/>
            <person name="Zhong H."/>
            <person name="Yano M."/>
            <person name="Yuan Q."/>
            <person name="Ouyang S."/>
            <person name="Liu J."/>
            <person name="Jones K.M."/>
            <person name="Gansberger K."/>
            <person name="Moffat K."/>
            <person name="Hill J."/>
            <person name="Bera J."/>
            <person name="Fadrosh D."/>
            <person name="Jin S."/>
            <person name="Johri S."/>
            <person name="Kim M."/>
            <person name="Overton L."/>
            <person name="Reardon M."/>
            <person name="Tsitrin T."/>
            <person name="Vuong H."/>
            <person name="Weaver B."/>
            <person name="Ciecko A."/>
            <person name="Tallon L."/>
            <person name="Jackson J."/>
            <person name="Pai G."/>
            <person name="Aken S.V."/>
            <person name="Utterback T."/>
            <person name="Reidmuller S."/>
            <person name="Feldblyum T."/>
            <person name="Hsiao J."/>
            <person name="Zismann V."/>
            <person name="Iobst S."/>
            <person name="de Vazeille A.R."/>
            <person name="Buell C.R."/>
            <person name="Ying K."/>
            <person name="Li Y."/>
            <person name="Lu T."/>
            <person name="Huang Y."/>
            <person name="Zhao Q."/>
            <person name="Feng Q."/>
            <person name="Zhang L."/>
            <person name="Zhu J."/>
            <person name="Weng Q."/>
            <person name="Mu J."/>
            <person name="Lu Y."/>
            <person name="Fan D."/>
            <person name="Liu Y."/>
            <person name="Guan J."/>
            <person name="Zhang Y."/>
            <person name="Yu S."/>
            <person name="Liu X."/>
            <person name="Zhang Y."/>
            <person name="Hong G."/>
            <person name="Han B."/>
            <person name="Choisne N."/>
            <person name="Demange N."/>
            <person name="Orjeda G."/>
            <person name="Samain S."/>
            <person name="Cattolico L."/>
            <person name="Pelletier E."/>
            <person name="Couloux A."/>
            <person name="Segurens B."/>
            <person name="Wincker P."/>
            <person name="D'Hont A."/>
            <person name="Scarpelli C."/>
            <person name="Weissenbach J."/>
            <person name="Salanoubat M."/>
            <person name="Quetier F."/>
            <person name="Yu Y."/>
            <person name="Kim H.R."/>
            <person name="Rambo T."/>
            <person name="Currie J."/>
            <person name="Collura K."/>
            <person name="Luo M."/>
            <person name="Yang T."/>
            <person name="Ammiraju J.S.S."/>
            <person name="Engler F."/>
            <person name="Soderlund C."/>
            <person name="Wing R.A."/>
            <person name="Palmer L.E."/>
            <person name="de la Bastide M."/>
            <person name="Spiegel L."/>
            <person name="Nascimento L."/>
            <person name="Zutavern T."/>
            <person name="O'Shaughnessy A."/>
            <person name="Dike S."/>
            <person name="Dedhia N."/>
            <person name="Preston R."/>
            <person name="Balija V."/>
            <person name="McCombie W.R."/>
            <person name="Chow T."/>
            <person name="Chen H."/>
            <person name="Chung M."/>
            <person name="Chen C."/>
            <person name="Shaw J."/>
            <person name="Wu H."/>
            <person name="Hsiao K."/>
            <person name="Chao Y."/>
            <person name="Chu M."/>
            <person name="Cheng C."/>
            <person name="Hour A."/>
            <person name="Lee P."/>
            <person name="Lin S."/>
            <person name="Lin Y."/>
            <person name="Liou J."/>
            <person name="Liu S."/>
            <person name="Hsing Y."/>
            <person name="Raghuvanshi S."/>
            <person name="Mohanty A."/>
            <person name="Bharti A.K."/>
            <person name="Gaur A."/>
            <person name="Gupta V."/>
            <person name="Kumar D."/>
            <person name="Ravi V."/>
            <person name="Vij S."/>
            <person name="Kapur A."/>
            <person name="Khurana P."/>
            <person name="Khurana P."/>
            <person name="Khurana J.P."/>
            <person name="Tyagi A.K."/>
            <person name="Gaikwad K."/>
            <person name="Singh A."/>
            <person name="Dalal V."/>
            <person name="Srivastava S."/>
            <person name="Dixit A."/>
            <person name="Pal A.K."/>
            <person name="Ghazi I.A."/>
            <person name="Yadav M."/>
            <person name="Pandit A."/>
            <person name="Bhargava A."/>
            <person name="Sureshbabu K."/>
            <person name="Batra K."/>
            <person name="Sharma T.R."/>
            <person name="Mohapatra T."/>
            <person name="Singh N.K."/>
            <person name="Messing J."/>
            <person name="Nelson A.B."/>
            <person name="Fuks G."/>
            <person name="Kavchok S."/>
            <person name="Keizer G."/>
            <person name="Linton E."/>
            <person name="Llaca V."/>
            <person name="Song R."/>
            <person name="Tanyolac B."/>
            <person name="Young S."/>
            <person name="Ho-Il K."/>
            <person name="Hahn J.H."/>
            <person name="Sangsakoo G."/>
            <person name="Vanavichit A."/>
            <person name="de Mattos Luiz.A.T."/>
            <person name="Zimmer P.D."/>
            <person name="Malone G."/>
            <person name="Dellagostin O."/>
            <person name="de Oliveira A.C."/>
            <person name="Bevan M."/>
            <person name="Bancroft I."/>
            <person name="Minx P."/>
            <person name="Cordum H."/>
            <person name="Wilson R."/>
            <person name="Cheng Z."/>
            <person name="Jin W."/>
            <person name="Jiang J."/>
            <person name="Leong S.A."/>
            <person name="Iwama H."/>
            <person name="Gojobori T."/>
            <person name="Itoh T."/>
            <person name="Niimura Y."/>
            <person name="Fujii Y."/>
            <person name="Habara T."/>
            <person name="Sakai H."/>
            <person name="Sato Y."/>
            <person name="Wilson G."/>
            <person name="Kumar K."/>
            <person name="McCouch S."/>
            <person name="Juretic N."/>
            <person name="Hoen D."/>
            <person name="Wright S."/>
            <person name="Bruskiewich R."/>
            <person name="Bureau T."/>
            <person name="Miyao A."/>
            <person name="Hirochika H."/>
            <person name="Nishikawa T."/>
            <person name="Kadowaki K."/>
            <person name="Sugiura M."/>
            <person name="Burr B."/>
            <person name="Sasaki T."/>
        </authorList>
    </citation>
    <scope>NUCLEOTIDE SEQUENCE [LARGE SCALE GENOMIC DNA]</scope>
    <source>
        <strain evidence="3">cv. Nipponbare</strain>
    </source>
</reference>
<keyword evidence="3" id="KW-1185">Reference proteome</keyword>
<reference evidence="2 3" key="2">
    <citation type="journal article" date="2013" name="Plant Cell Physiol.">
        <title>Rice Annotation Project Database (RAP-DB): an integrative and interactive database for rice genomics.</title>
        <authorList>
            <person name="Sakai H."/>
            <person name="Lee S.S."/>
            <person name="Tanaka T."/>
            <person name="Numa H."/>
            <person name="Kim J."/>
            <person name="Kawahara Y."/>
            <person name="Wakimoto H."/>
            <person name="Yang C.C."/>
            <person name="Iwamoto M."/>
            <person name="Abe T."/>
            <person name="Yamada Y."/>
            <person name="Muto A."/>
            <person name="Inokuchi H."/>
            <person name="Ikemura T."/>
            <person name="Matsumoto T."/>
            <person name="Sasaki T."/>
            <person name="Itoh T."/>
        </authorList>
    </citation>
    <scope>NUCLEOTIDE SEQUENCE [LARGE SCALE GENOMIC DNA]</scope>
    <source>
        <strain evidence="3">cv. Nipponbare</strain>
    </source>
</reference>
<evidence type="ECO:0000313" key="3">
    <source>
        <dbReference type="Proteomes" id="UP000059680"/>
    </source>
</evidence>
<feature type="region of interest" description="Disordered" evidence="1">
    <location>
        <begin position="56"/>
        <end position="75"/>
    </location>
</feature>
<gene>
    <name evidence="2" type="ordered locus">Os03g0303900</name>
    <name evidence="2" type="ORF">OSNPB_030303900</name>
</gene>
<sequence length="131" mass="14013">MLADILFTVTAASSPSCMALRDGWRPLGLADGRHRQCQALLRRPLLLSPLVFVSERHRRQRGPPPPSLGGCTGDRWSRLLSSRMENETRRGEDEGEAVADGATAASVSTSAPLPAPALLTAAHRASPPLSH</sequence>
<feature type="region of interest" description="Disordered" evidence="1">
    <location>
        <begin position="82"/>
        <end position="111"/>
    </location>
</feature>
<dbReference type="InParanoid" id="A0A0P0VXB0"/>
<dbReference type="Proteomes" id="UP000059680">
    <property type="component" value="Chromosome 3"/>
</dbReference>
<accession>A0A0P0VXB0</accession>
<evidence type="ECO:0000256" key="1">
    <source>
        <dbReference type="SAM" id="MobiDB-lite"/>
    </source>
</evidence>
<organism evidence="2 3">
    <name type="scientific">Oryza sativa subsp. japonica</name>
    <name type="common">Rice</name>
    <dbReference type="NCBI Taxonomy" id="39947"/>
    <lineage>
        <taxon>Eukaryota</taxon>
        <taxon>Viridiplantae</taxon>
        <taxon>Streptophyta</taxon>
        <taxon>Embryophyta</taxon>
        <taxon>Tracheophyta</taxon>
        <taxon>Spermatophyta</taxon>
        <taxon>Magnoliopsida</taxon>
        <taxon>Liliopsida</taxon>
        <taxon>Poales</taxon>
        <taxon>Poaceae</taxon>
        <taxon>BOP clade</taxon>
        <taxon>Oryzoideae</taxon>
        <taxon>Oryzeae</taxon>
        <taxon>Oryzinae</taxon>
        <taxon>Oryza</taxon>
        <taxon>Oryza sativa</taxon>
    </lineage>
</organism>
<name>A0A0P0VXB0_ORYSJ</name>
<dbReference type="AlphaFoldDB" id="A0A0P0VXB0"/>